<dbReference type="EMBL" id="LAZR01022576">
    <property type="protein sequence ID" value="KKL81390.1"/>
    <property type="molecule type" value="Genomic_DNA"/>
</dbReference>
<sequence length="67" mass="7887">DYNRDQRVNVTDMLIARDNQTHFLDALKLITVPVEVVEDISRWIWQVETESDRALEERLGLSLEMVT</sequence>
<protein>
    <submittedName>
        <fullName evidence="1">Uncharacterized protein</fullName>
    </submittedName>
</protein>
<accession>A0A0F9HIB5</accession>
<dbReference type="AlphaFoldDB" id="A0A0F9HIB5"/>
<gene>
    <name evidence="1" type="ORF">LCGC14_1995200</name>
</gene>
<proteinExistence type="predicted"/>
<evidence type="ECO:0000313" key="1">
    <source>
        <dbReference type="EMBL" id="KKL81390.1"/>
    </source>
</evidence>
<comment type="caution">
    <text evidence="1">The sequence shown here is derived from an EMBL/GenBank/DDBJ whole genome shotgun (WGS) entry which is preliminary data.</text>
</comment>
<organism evidence="1">
    <name type="scientific">marine sediment metagenome</name>
    <dbReference type="NCBI Taxonomy" id="412755"/>
    <lineage>
        <taxon>unclassified sequences</taxon>
        <taxon>metagenomes</taxon>
        <taxon>ecological metagenomes</taxon>
    </lineage>
</organism>
<feature type="non-terminal residue" evidence="1">
    <location>
        <position position="1"/>
    </location>
</feature>
<name>A0A0F9HIB5_9ZZZZ</name>
<reference evidence="1" key="1">
    <citation type="journal article" date="2015" name="Nature">
        <title>Complex archaea that bridge the gap between prokaryotes and eukaryotes.</title>
        <authorList>
            <person name="Spang A."/>
            <person name="Saw J.H."/>
            <person name="Jorgensen S.L."/>
            <person name="Zaremba-Niedzwiedzka K."/>
            <person name="Martijn J."/>
            <person name="Lind A.E."/>
            <person name="van Eijk R."/>
            <person name="Schleper C."/>
            <person name="Guy L."/>
            <person name="Ettema T.J."/>
        </authorList>
    </citation>
    <scope>NUCLEOTIDE SEQUENCE</scope>
</reference>